<dbReference type="STRING" id="1160509.A0A3N4HSC6"/>
<reference evidence="3 4" key="1">
    <citation type="journal article" date="2018" name="Nat. Ecol. Evol.">
        <title>Pezizomycetes genomes reveal the molecular basis of ectomycorrhizal truffle lifestyle.</title>
        <authorList>
            <person name="Murat C."/>
            <person name="Payen T."/>
            <person name="Noel B."/>
            <person name="Kuo A."/>
            <person name="Morin E."/>
            <person name="Chen J."/>
            <person name="Kohler A."/>
            <person name="Krizsan K."/>
            <person name="Balestrini R."/>
            <person name="Da Silva C."/>
            <person name="Montanini B."/>
            <person name="Hainaut M."/>
            <person name="Levati E."/>
            <person name="Barry K.W."/>
            <person name="Belfiori B."/>
            <person name="Cichocki N."/>
            <person name="Clum A."/>
            <person name="Dockter R.B."/>
            <person name="Fauchery L."/>
            <person name="Guy J."/>
            <person name="Iotti M."/>
            <person name="Le Tacon F."/>
            <person name="Lindquist E.A."/>
            <person name="Lipzen A."/>
            <person name="Malagnac F."/>
            <person name="Mello A."/>
            <person name="Molinier V."/>
            <person name="Miyauchi S."/>
            <person name="Poulain J."/>
            <person name="Riccioni C."/>
            <person name="Rubini A."/>
            <person name="Sitrit Y."/>
            <person name="Splivallo R."/>
            <person name="Traeger S."/>
            <person name="Wang M."/>
            <person name="Zifcakova L."/>
            <person name="Wipf D."/>
            <person name="Zambonelli A."/>
            <person name="Paolocci F."/>
            <person name="Nowrousian M."/>
            <person name="Ottonello S."/>
            <person name="Baldrian P."/>
            <person name="Spatafora J.W."/>
            <person name="Henrissat B."/>
            <person name="Nagy L.G."/>
            <person name="Aury J.M."/>
            <person name="Wincker P."/>
            <person name="Grigoriev I.V."/>
            <person name="Bonfante P."/>
            <person name="Martin F.M."/>
        </authorList>
    </citation>
    <scope>NUCLEOTIDE SEQUENCE [LARGE SCALE GENOMIC DNA]</scope>
    <source>
        <strain evidence="3 4">RN42</strain>
    </source>
</reference>
<dbReference type="SUPFAM" id="SSF50729">
    <property type="entry name" value="PH domain-like"/>
    <property type="match status" value="1"/>
</dbReference>
<feature type="compositionally biased region" description="Low complexity" evidence="1">
    <location>
        <begin position="10"/>
        <end position="23"/>
    </location>
</feature>
<dbReference type="PANTHER" id="PTHR37283:SF1">
    <property type="entry name" value="PH DOMAIN-CONTAINING PROTEIN YHR131C"/>
    <property type="match status" value="1"/>
</dbReference>
<dbReference type="EMBL" id="ML119764">
    <property type="protein sequence ID" value="RPA75398.1"/>
    <property type="molecule type" value="Genomic_DNA"/>
</dbReference>
<dbReference type="Proteomes" id="UP000275078">
    <property type="component" value="Unassembled WGS sequence"/>
</dbReference>
<feature type="region of interest" description="Disordered" evidence="1">
    <location>
        <begin position="253"/>
        <end position="364"/>
    </location>
</feature>
<keyword evidence="4" id="KW-1185">Reference proteome</keyword>
<name>A0A3N4HSC6_ASCIM</name>
<evidence type="ECO:0000259" key="2">
    <source>
        <dbReference type="PROSITE" id="PS50003"/>
    </source>
</evidence>
<feature type="region of interest" description="Disordered" evidence="1">
    <location>
        <begin position="442"/>
        <end position="464"/>
    </location>
</feature>
<dbReference type="PANTHER" id="PTHR37283">
    <property type="entry name" value="PH DOMAIN-CONTAINING PROTEIN YHR131C"/>
    <property type="match status" value="1"/>
</dbReference>
<gene>
    <name evidence="3" type="ORF">BJ508DRAFT_418144</name>
</gene>
<feature type="compositionally biased region" description="Low complexity" evidence="1">
    <location>
        <begin position="269"/>
        <end position="345"/>
    </location>
</feature>
<dbReference type="InterPro" id="IPR011993">
    <property type="entry name" value="PH-like_dom_sf"/>
</dbReference>
<sequence length="506" mass="54723">MCRPASHPDTSALASPSSPASTSVNLDGFAHRDPPSYTANDTESTFQLPPARFTVAPREEEGNECLPGYESAIFKEGLLSVKWEYTSPFFDRPTRRSWDDGVYVILNNTVLSFHKAKRISLLGNMHPGEGLESVKGYKPGKLIKSFTLQNAEIGQASDYVGRARTLRVRAEMEQFLIYLCTTQSLVSWWQAIQAAIDLAPSLDERQDPDYHTLPLLPRAPTTTQEQLLEQERIIRAQFPHLLLDESERRRIHNETSRDDNIDLDALRQGSGATTTDSTTPSRASSAAGPSSPRPTYSRARSSRLSALTSSSTNTPTSSYPPSLCESTVTVSSTTSYAESSTSPQQPDFPQPDPVKAAPAPSTPTQLQITTVTRANAAYARRCIPPLLEFQPRKHSCIVTGDGRLWKAVWEGGEGEAPGPIVAGCTKAKGTLIEIVIPIREFDGGGSAGGNRESSSPGPVRRSGGLRSLVASLTGSRAGSRENLAVEAQTTTRGMGCPPCYGDVVSQ</sequence>
<dbReference type="AlphaFoldDB" id="A0A3N4HSC6"/>
<dbReference type="InterPro" id="IPR001849">
    <property type="entry name" value="PH_domain"/>
</dbReference>
<feature type="region of interest" description="Disordered" evidence="1">
    <location>
        <begin position="1"/>
        <end position="44"/>
    </location>
</feature>
<accession>A0A3N4HSC6</accession>
<dbReference type="Gene3D" id="2.30.29.30">
    <property type="entry name" value="Pleckstrin-homology domain (PH domain)/Phosphotyrosine-binding domain (PTB)"/>
    <property type="match status" value="1"/>
</dbReference>
<feature type="compositionally biased region" description="Low complexity" evidence="1">
    <location>
        <begin position="453"/>
        <end position="464"/>
    </location>
</feature>
<feature type="domain" description="PH" evidence="2">
    <location>
        <begin position="72"/>
        <end position="197"/>
    </location>
</feature>
<organism evidence="3 4">
    <name type="scientific">Ascobolus immersus RN42</name>
    <dbReference type="NCBI Taxonomy" id="1160509"/>
    <lineage>
        <taxon>Eukaryota</taxon>
        <taxon>Fungi</taxon>
        <taxon>Dikarya</taxon>
        <taxon>Ascomycota</taxon>
        <taxon>Pezizomycotina</taxon>
        <taxon>Pezizomycetes</taxon>
        <taxon>Pezizales</taxon>
        <taxon>Ascobolaceae</taxon>
        <taxon>Ascobolus</taxon>
    </lineage>
</organism>
<dbReference type="PROSITE" id="PS50003">
    <property type="entry name" value="PH_DOMAIN"/>
    <property type="match status" value="1"/>
</dbReference>
<evidence type="ECO:0000313" key="3">
    <source>
        <dbReference type="EMBL" id="RPA75398.1"/>
    </source>
</evidence>
<evidence type="ECO:0000313" key="4">
    <source>
        <dbReference type="Proteomes" id="UP000275078"/>
    </source>
</evidence>
<evidence type="ECO:0000256" key="1">
    <source>
        <dbReference type="SAM" id="MobiDB-lite"/>
    </source>
</evidence>
<dbReference type="OrthoDB" id="5865767at2759"/>
<protein>
    <recommendedName>
        <fullName evidence="2">PH domain-containing protein</fullName>
    </recommendedName>
</protein>
<proteinExistence type="predicted"/>